<protein>
    <submittedName>
        <fullName evidence="4">Membrane protein</fullName>
    </submittedName>
</protein>
<evidence type="ECO:0000256" key="1">
    <source>
        <dbReference type="ARBA" id="ARBA00007189"/>
    </source>
</evidence>
<evidence type="ECO:0000313" key="5">
    <source>
        <dbReference type="Proteomes" id="UP000037660"/>
    </source>
</evidence>
<dbReference type="STRING" id="1547922.ISF6_0534"/>
<name>A0A0K8NXF9_PISS1</name>
<dbReference type="Pfam" id="PF10087">
    <property type="entry name" value="DUF2325"/>
    <property type="match status" value="1"/>
</dbReference>
<dbReference type="AlphaFoldDB" id="A0A0K8NXF9"/>
<dbReference type="RefSeq" id="WP_054019063.1">
    <property type="nucleotide sequence ID" value="NZ_BBYR01000012.1"/>
</dbReference>
<dbReference type="EMBL" id="BBYR01000012">
    <property type="protein sequence ID" value="GAP34984.1"/>
    <property type="molecule type" value="Genomic_DNA"/>
</dbReference>
<feature type="compositionally biased region" description="Low complexity" evidence="3">
    <location>
        <begin position="65"/>
        <end position="84"/>
    </location>
</feature>
<evidence type="ECO:0000256" key="3">
    <source>
        <dbReference type="SAM" id="MobiDB-lite"/>
    </source>
</evidence>
<reference evidence="4 5" key="2">
    <citation type="journal article" date="2016" name="Science">
        <title>A bacterium that degrades and assimilates poly(ethylene terephthalate).</title>
        <authorList>
            <person name="Yoshida S."/>
            <person name="Hiraga K."/>
            <person name="Takehana T."/>
            <person name="Taniguchi I."/>
            <person name="Yamaji H."/>
            <person name="Maeda Y."/>
            <person name="Toyohara K."/>
            <person name="Miyamoto K."/>
            <person name="Kimura Y."/>
            <person name="Oda K."/>
        </authorList>
    </citation>
    <scope>NUCLEOTIDE SEQUENCE [LARGE SCALE GENOMIC DNA]</scope>
    <source>
        <strain evidence="5">NBRC 110686 / TISTR 2288 / 201-F6</strain>
    </source>
</reference>
<dbReference type="InterPro" id="IPR016772">
    <property type="entry name" value="UCP020408"/>
</dbReference>
<gene>
    <name evidence="4" type="ORF">ISF6_0534</name>
</gene>
<dbReference type="Proteomes" id="UP000037660">
    <property type="component" value="Unassembled WGS sequence"/>
</dbReference>
<keyword evidence="2" id="KW-0175">Coiled coil</keyword>
<organism evidence="4 5">
    <name type="scientific">Piscinibacter sakaiensis</name>
    <name type="common">Ideonella sakaiensis</name>
    <dbReference type="NCBI Taxonomy" id="1547922"/>
    <lineage>
        <taxon>Bacteria</taxon>
        <taxon>Pseudomonadati</taxon>
        <taxon>Pseudomonadota</taxon>
        <taxon>Betaproteobacteria</taxon>
        <taxon>Burkholderiales</taxon>
        <taxon>Sphaerotilaceae</taxon>
        <taxon>Piscinibacter</taxon>
    </lineage>
</organism>
<evidence type="ECO:0000313" key="4">
    <source>
        <dbReference type="EMBL" id="GAP34984.1"/>
    </source>
</evidence>
<keyword evidence="5" id="KW-1185">Reference proteome</keyword>
<comment type="similarity">
    <text evidence="1">Belongs to the UPF0751 family.</text>
</comment>
<feature type="region of interest" description="Disordered" evidence="3">
    <location>
        <begin position="60"/>
        <end position="84"/>
    </location>
</feature>
<comment type="caution">
    <text evidence="4">The sequence shown here is derived from an EMBL/GenBank/DDBJ whole genome shotgun (WGS) entry which is preliminary data.</text>
</comment>
<proteinExistence type="inferred from homology"/>
<reference evidence="5" key="1">
    <citation type="submission" date="2015-07" db="EMBL/GenBank/DDBJ databases">
        <title>Discovery of a poly(ethylene terephthalate assimilation.</title>
        <authorList>
            <person name="Yoshida S."/>
            <person name="Hiraga K."/>
            <person name="Takehana T."/>
            <person name="Taniguchi I."/>
            <person name="Yamaji H."/>
            <person name="Maeda Y."/>
            <person name="Toyohara K."/>
            <person name="Miyamoto K."/>
            <person name="Kimura Y."/>
            <person name="Oda K."/>
        </authorList>
    </citation>
    <scope>NUCLEOTIDE SEQUENCE [LARGE SCALE GENOMIC DNA]</scope>
    <source>
        <strain evidence="5">NBRC 110686 / TISTR 2288 / 201-F6</strain>
    </source>
</reference>
<dbReference type="CDD" id="cd22249">
    <property type="entry name" value="UDM1_RNF168_RNF169-like"/>
    <property type="match status" value="1"/>
</dbReference>
<feature type="coiled-coil region" evidence="2">
    <location>
        <begin position="292"/>
        <end position="340"/>
    </location>
</feature>
<accession>A0A0K8NXF9</accession>
<evidence type="ECO:0000256" key="2">
    <source>
        <dbReference type="SAM" id="Coils"/>
    </source>
</evidence>
<feature type="coiled-coil region" evidence="2">
    <location>
        <begin position="222"/>
        <end position="249"/>
    </location>
</feature>
<sequence length="497" mass="52941">MDAPPFKRAALTALLDPPEVPDDPIRHARLRPACCADAAGATSPVACGPVDVSVQTPATDERAGAADAADAGPPPAATGSGRARLSQLDPHLHCSVIGTCLGTDELRRLMARFIDVHGLGDLEVHHEAVMLASQGGRAARALHKALDQRHAATLHLFATVHGSEELRARWAEALQRGDVTGAYWALLTHRDVDASLRQLAFGDVHMLSHLAGSAHRADVRRMNGLAQENAELRERLGRSQQRSQALLAERDHRLATLGEALSHAQRRLADAALPEVEPGEAQDERLALAGQLALQVRRREQAERRWQSAEAERARLQDEVEHLRRQLSRLAEELERIEVHGPALWGAPEAPVAGAVPPALGMERPPGVAQPPWRAALAGRRILYVGGRPSSSGAIRDLVLRHGGNFQRHDGGLEDRKGLLAAAVAAADLVMFPVDCVDHDSVATLKRACARSGTPFVALRSASITSFVAGLWPGDSVSDAGAVAGRPGGGQGCARGR</sequence>